<feature type="region of interest" description="Disordered" evidence="1">
    <location>
        <begin position="179"/>
        <end position="200"/>
    </location>
</feature>
<reference evidence="2 3" key="1">
    <citation type="journal article" date="2018" name="Evol. Lett.">
        <title>Horizontal gene cluster transfer increased hallucinogenic mushroom diversity.</title>
        <authorList>
            <person name="Reynolds H.T."/>
            <person name="Vijayakumar V."/>
            <person name="Gluck-Thaler E."/>
            <person name="Korotkin H.B."/>
            <person name="Matheny P.B."/>
            <person name="Slot J.C."/>
        </authorList>
    </citation>
    <scope>NUCLEOTIDE SEQUENCE [LARGE SCALE GENOMIC DNA]</scope>
    <source>
        <strain evidence="2 3">SRW20</strain>
    </source>
</reference>
<protein>
    <submittedName>
        <fullName evidence="2">Uncharacterized protein</fullName>
    </submittedName>
</protein>
<dbReference type="InParanoid" id="A0A409XXS4"/>
<feature type="region of interest" description="Disordered" evidence="1">
    <location>
        <begin position="554"/>
        <end position="600"/>
    </location>
</feature>
<comment type="caution">
    <text evidence="2">The sequence shown here is derived from an EMBL/GenBank/DDBJ whole genome shotgun (WGS) entry which is preliminary data.</text>
</comment>
<evidence type="ECO:0000313" key="2">
    <source>
        <dbReference type="EMBL" id="PPQ95559.1"/>
    </source>
</evidence>
<keyword evidence="3" id="KW-1185">Reference proteome</keyword>
<sequence>MIHPDLIQCSIALAYNAPRTQEPLYPPSDTQSPISNEEFYFYYRGIPSNPLLVARSSARHTAWVAPTGPEAYPQRKELRSVGTKHKLNELWEDHLAKGFLELLEEEHVDWTSVDVLRIVDEGQPTHSKPPIIWVGVVPDSLDTVRGLEVALKCKAYLPEELDDVEVEFRESVVNFLGGSSSESNVDPSERKEKHQAAQEKQPFRFLTPPSMIDSSGELRRSLTATLGQSIAAQSTSWSDCTGSFFVSLPKLTSVADPEVQLEVGDSSATTDTSTCSSTGTDRRIFLVSARHALLPLNVRGNETCDYDASSNGFSNPHNKQENVLLLGDTSFAQYLGEIQEGITDVAVTIKVKQHNLERLQRDSSSSAKDPDRLRRDDEKRNEALKRTEGELVMLHRSLEKHTKYFQFVLKNYSRSSSRVFGHIAYSPPLSLSSSESMSKEHHTTDHTPFLLDYALIELSPSTLSTLTKENFFAFGGNVIHLHSSSSTSLGSTDFGSELSFFDVGMMLDPVRAHRWQEPQKKNKEGRSFDYPIGGLMTVGTEVIGVREMRRPVRLEVGGGGAEDKAEPEEKEEKDKLDEVGDKVDVDEDKNGVDDSAEEEDPSYSAYMAEYKLKEELRKKYAAEDADDPDVMVLKRGHATGLTIGRAGTIFSYIRHTEKHMPLGSHTSSTIAATATAAASSSSAPSDPASAPSSAKPLVSKAWPILSYGTYPYKPFHNRGRLPPPFASHGDSGALVVDVLGEKLVSSSWYAGSTGRLGGILTSGAGAPDRRPIRWGDVRGMFGECDVAYALPVEVLLRDLVGRAEGRFGKVEVGVGVRPE</sequence>
<dbReference type="AlphaFoldDB" id="A0A409XXS4"/>
<dbReference type="EMBL" id="NHYE01001422">
    <property type="protein sequence ID" value="PPQ95559.1"/>
    <property type="molecule type" value="Genomic_DNA"/>
</dbReference>
<evidence type="ECO:0000313" key="3">
    <source>
        <dbReference type="Proteomes" id="UP000284706"/>
    </source>
</evidence>
<feature type="compositionally biased region" description="Basic and acidic residues" evidence="1">
    <location>
        <begin position="570"/>
        <end position="592"/>
    </location>
</feature>
<dbReference type="Proteomes" id="UP000284706">
    <property type="component" value="Unassembled WGS sequence"/>
</dbReference>
<name>A0A409XXS4_9AGAR</name>
<feature type="compositionally biased region" description="Basic and acidic residues" evidence="1">
    <location>
        <begin position="187"/>
        <end position="197"/>
    </location>
</feature>
<gene>
    <name evidence="2" type="ORF">CVT26_008587</name>
</gene>
<accession>A0A409XXS4</accession>
<organism evidence="2 3">
    <name type="scientific">Gymnopilus dilepis</name>
    <dbReference type="NCBI Taxonomy" id="231916"/>
    <lineage>
        <taxon>Eukaryota</taxon>
        <taxon>Fungi</taxon>
        <taxon>Dikarya</taxon>
        <taxon>Basidiomycota</taxon>
        <taxon>Agaricomycotina</taxon>
        <taxon>Agaricomycetes</taxon>
        <taxon>Agaricomycetidae</taxon>
        <taxon>Agaricales</taxon>
        <taxon>Agaricineae</taxon>
        <taxon>Hymenogastraceae</taxon>
        <taxon>Gymnopilus</taxon>
    </lineage>
</organism>
<dbReference type="STRING" id="231916.A0A409XXS4"/>
<feature type="region of interest" description="Disordered" evidence="1">
    <location>
        <begin position="357"/>
        <end position="381"/>
    </location>
</feature>
<evidence type="ECO:0000256" key="1">
    <source>
        <dbReference type="SAM" id="MobiDB-lite"/>
    </source>
</evidence>
<dbReference type="OrthoDB" id="5424209at2759"/>
<feature type="compositionally biased region" description="Basic and acidic residues" evidence="1">
    <location>
        <begin position="368"/>
        <end position="381"/>
    </location>
</feature>
<proteinExistence type="predicted"/>